<name>A0A2Z5FXN2_9BACT</name>
<reference evidence="1 2" key="1">
    <citation type="journal article" date="2018" name="Front. Microbiol.">
        <title>Hydrolytic Capabilities as a Key to Environmental Success: Chitinolytic and Cellulolytic Acidobacteria From Acidic Sub-arctic Soils and Boreal Peatlands.</title>
        <authorList>
            <person name="Belova S.E."/>
            <person name="Ravin N.V."/>
            <person name="Pankratov T.A."/>
            <person name="Rakitin A.L."/>
            <person name="Ivanova A.A."/>
            <person name="Beletsky A.V."/>
            <person name="Mardanov A.V."/>
            <person name="Sinninghe Damste J.S."/>
            <person name="Dedysh S.N."/>
        </authorList>
    </citation>
    <scope>NUCLEOTIDE SEQUENCE [LARGE SCALE GENOMIC DNA]</scope>
    <source>
        <strain evidence="1 2">SBC82</strain>
    </source>
</reference>
<sequence>MHSGFKSHMRCTLRRTIPHAYRLIVNLSEVGGRCGLWSTSDRRRETADDIGRSSHHDRQLIASYEKYPEFKLCVDQFAINFPFLGRDILIMAVLTLFSGVKADAV</sequence>
<proteinExistence type="predicted"/>
<gene>
    <name evidence="1" type="ORF">ACPOL_1794</name>
</gene>
<dbReference type="EMBL" id="CP030840">
    <property type="protein sequence ID" value="AXC11136.1"/>
    <property type="molecule type" value="Genomic_DNA"/>
</dbReference>
<dbReference type="AlphaFoldDB" id="A0A2Z5FXN2"/>
<accession>A0A2Z5FXN2</accession>
<evidence type="ECO:0000313" key="1">
    <source>
        <dbReference type="EMBL" id="AXC11136.1"/>
    </source>
</evidence>
<dbReference type="Proteomes" id="UP000253606">
    <property type="component" value="Chromosome"/>
</dbReference>
<protein>
    <submittedName>
        <fullName evidence="1">Uncharacterized protein</fullName>
    </submittedName>
</protein>
<organism evidence="1 2">
    <name type="scientific">Acidisarcina polymorpha</name>
    <dbReference type="NCBI Taxonomy" id="2211140"/>
    <lineage>
        <taxon>Bacteria</taxon>
        <taxon>Pseudomonadati</taxon>
        <taxon>Acidobacteriota</taxon>
        <taxon>Terriglobia</taxon>
        <taxon>Terriglobales</taxon>
        <taxon>Acidobacteriaceae</taxon>
        <taxon>Acidisarcina</taxon>
    </lineage>
</organism>
<keyword evidence="2" id="KW-1185">Reference proteome</keyword>
<dbReference type="KEGG" id="abas:ACPOL_1794"/>
<evidence type="ECO:0000313" key="2">
    <source>
        <dbReference type="Proteomes" id="UP000253606"/>
    </source>
</evidence>